<evidence type="ECO:0000313" key="2">
    <source>
        <dbReference type="Proteomes" id="UP000466694"/>
    </source>
</evidence>
<dbReference type="Proteomes" id="UP000466694">
    <property type="component" value="Unassembled WGS sequence"/>
</dbReference>
<dbReference type="EMBL" id="WISZ01000033">
    <property type="protein sequence ID" value="MQX07105.1"/>
    <property type="molecule type" value="Genomic_DNA"/>
</dbReference>
<evidence type="ECO:0000313" key="1">
    <source>
        <dbReference type="EMBL" id="MQX07105.1"/>
    </source>
</evidence>
<gene>
    <name evidence="1" type="ORF">GHK48_01840</name>
</gene>
<reference evidence="1 2" key="1">
    <citation type="journal article" date="2013" name="Genome Biol.">
        <title>Comparative genomics of the core and accessory genomes of 48 Sinorhizobium strains comprising five genospecies.</title>
        <authorList>
            <person name="Sugawara M."/>
            <person name="Epstein B."/>
            <person name="Badgley B.D."/>
            <person name="Unno T."/>
            <person name="Xu L."/>
            <person name="Reese J."/>
            <person name="Gyaneshwar P."/>
            <person name="Denny R."/>
            <person name="Mudge J."/>
            <person name="Bharti A.K."/>
            <person name="Farmer A.D."/>
            <person name="May G.D."/>
            <person name="Woodward J.E."/>
            <person name="Medigue C."/>
            <person name="Vallenet D."/>
            <person name="Lajus A."/>
            <person name="Rouy Z."/>
            <person name="Martinez-Vaz B."/>
            <person name="Tiffin P."/>
            <person name="Young N.D."/>
            <person name="Sadowsky M.J."/>
        </authorList>
    </citation>
    <scope>NUCLEOTIDE SEQUENCE [LARGE SCALE GENOMIC DNA]</scope>
    <source>
        <strain evidence="1 2">USDA205</strain>
    </source>
</reference>
<protein>
    <submittedName>
        <fullName evidence="1">Uncharacterized protein</fullName>
    </submittedName>
</protein>
<dbReference type="RefSeq" id="WP_109982186.1">
    <property type="nucleotide sequence ID" value="NZ_BJNI01000147.1"/>
</dbReference>
<dbReference type="AlphaFoldDB" id="A0A844A5F4"/>
<comment type="caution">
    <text evidence="1">The sequence shown here is derived from an EMBL/GenBank/DDBJ whole genome shotgun (WGS) entry which is preliminary data.</text>
</comment>
<sequence length="70" mass="7850">MLPSFYDAGSQIFTPQDLDLMRSVFDEQIKLRGLTCDGAEAKELAVHLVELFRAGVRDGEHLRAELKGLM</sequence>
<proteinExistence type="predicted"/>
<organism evidence="1 2">
    <name type="scientific">Rhizobium fredii</name>
    <name type="common">Sinorhizobium fredii</name>
    <dbReference type="NCBI Taxonomy" id="380"/>
    <lineage>
        <taxon>Bacteria</taxon>
        <taxon>Pseudomonadati</taxon>
        <taxon>Pseudomonadota</taxon>
        <taxon>Alphaproteobacteria</taxon>
        <taxon>Hyphomicrobiales</taxon>
        <taxon>Rhizobiaceae</taxon>
        <taxon>Sinorhizobium/Ensifer group</taxon>
        <taxon>Sinorhizobium</taxon>
    </lineage>
</organism>
<name>A0A844A5F4_RHIFR</name>
<accession>A0A844A5F4</accession>
<dbReference type="GeneID" id="48975199"/>